<keyword evidence="7" id="KW-0288">FMN</keyword>
<evidence type="ECO:0000313" key="14">
    <source>
        <dbReference type="Proteomes" id="UP000313359"/>
    </source>
</evidence>
<keyword evidence="6" id="KW-0285">Flavoprotein</keyword>
<protein>
    <recommendedName>
        <fullName evidence="5">Riboflavin kinase</fullName>
        <ecNumber evidence="4">2.7.1.26</ecNumber>
    </recommendedName>
    <alternativeName>
        <fullName evidence="11">Flavin mononucleotide kinase 1</fullName>
    </alternativeName>
</protein>
<evidence type="ECO:0000256" key="11">
    <source>
        <dbReference type="ARBA" id="ARBA00029960"/>
    </source>
</evidence>
<dbReference type="EC" id="2.7.1.26" evidence="4"/>
<dbReference type="PANTHER" id="PTHR22749">
    <property type="entry name" value="RIBOFLAVIN KINASE/FMN ADENYLYLTRANSFERASE"/>
    <property type="match status" value="1"/>
</dbReference>
<keyword evidence="8" id="KW-0808">Transferase</keyword>
<evidence type="ECO:0000256" key="10">
    <source>
        <dbReference type="ARBA" id="ARBA00022840"/>
    </source>
</evidence>
<evidence type="ECO:0000256" key="6">
    <source>
        <dbReference type="ARBA" id="ARBA00022630"/>
    </source>
</evidence>
<evidence type="ECO:0000259" key="12">
    <source>
        <dbReference type="SMART" id="SM00904"/>
    </source>
</evidence>
<dbReference type="Pfam" id="PF01687">
    <property type="entry name" value="Flavokinase"/>
    <property type="match status" value="1"/>
</dbReference>
<accession>A0A5C2SR67</accession>
<dbReference type="SUPFAM" id="SSF82114">
    <property type="entry name" value="Riboflavin kinase-like"/>
    <property type="match status" value="1"/>
</dbReference>
<evidence type="ECO:0000256" key="1">
    <source>
        <dbReference type="ARBA" id="ARBA00003572"/>
    </source>
</evidence>
<dbReference type="GO" id="GO:0005739">
    <property type="term" value="C:mitochondrion"/>
    <property type="evidence" value="ECO:0007669"/>
    <property type="project" value="TreeGrafter"/>
</dbReference>
<dbReference type="GO" id="GO:0009231">
    <property type="term" value="P:riboflavin biosynthetic process"/>
    <property type="evidence" value="ECO:0007669"/>
    <property type="project" value="InterPro"/>
</dbReference>
<dbReference type="GO" id="GO:0009398">
    <property type="term" value="P:FMN biosynthetic process"/>
    <property type="evidence" value="ECO:0007669"/>
    <property type="project" value="UniProtKB-UniPathway"/>
</dbReference>
<keyword evidence="13" id="KW-0418">Kinase</keyword>
<evidence type="ECO:0000256" key="2">
    <source>
        <dbReference type="ARBA" id="ARBA00005201"/>
    </source>
</evidence>
<dbReference type="GO" id="GO:0005524">
    <property type="term" value="F:ATP binding"/>
    <property type="evidence" value="ECO:0007669"/>
    <property type="project" value="UniProtKB-KW"/>
</dbReference>
<evidence type="ECO:0000256" key="3">
    <source>
        <dbReference type="ARBA" id="ARBA00010108"/>
    </source>
</evidence>
<comment type="function">
    <text evidence="1">Catalyzes the phosphorylation of riboflavin (vitamin B2) to form flavin mononucleotide (FMN) coenzyme.</text>
</comment>
<proteinExistence type="inferred from homology"/>
<evidence type="ECO:0000256" key="4">
    <source>
        <dbReference type="ARBA" id="ARBA00012105"/>
    </source>
</evidence>
<comment type="pathway">
    <text evidence="2">Cofactor biosynthesis; FMN biosynthesis; FMN from riboflavin (ATP route): step 1/1.</text>
</comment>
<reference evidence="13" key="1">
    <citation type="journal article" date="2018" name="Genome Biol. Evol.">
        <title>Genomics and development of Lentinus tigrinus, a white-rot wood-decaying mushroom with dimorphic fruiting bodies.</title>
        <authorList>
            <person name="Wu B."/>
            <person name="Xu Z."/>
            <person name="Knudson A."/>
            <person name="Carlson A."/>
            <person name="Chen N."/>
            <person name="Kovaka S."/>
            <person name="LaButti K."/>
            <person name="Lipzen A."/>
            <person name="Pennachio C."/>
            <person name="Riley R."/>
            <person name="Schakwitz W."/>
            <person name="Umezawa K."/>
            <person name="Ohm R.A."/>
            <person name="Grigoriev I.V."/>
            <person name="Nagy L.G."/>
            <person name="Gibbons J."/>
            <person name="Hibbett D."/>
        </authorList>
    </citation>
    <scope>NUCLEOTIDE SEQUENCE [LARGE SCALE GENOMIC DNA]</scope>
    <source>
        <strain evidence="13">ALCF2SS1-6</strain>
    </source>
</reference>
<dbReference type="Proteomes" id="UP000313359">
    <property type="component" value="Unassembled WGS sequence"/>
</dbReference>
<keyword evidence="9" id="KW-0547">Nucleotide-binding</keyword>
<dbReference type="EMBL" id="ML122251">
    <property type="protein sequence ID" value="RPD66160.1"/>
    <property type="molecule type" value="Genomic_DNA"/>
</dbReference>
<dbReference type="UniPathway" id="UPA00276">
    <property type="reaction ID" value="UER00406"/>
</dbReference>
<feature type="domain" description="Riboflavin kinase" evidence="12">
    <location>
        <begin position="1"/>
        <end position="118"/>
    </location>
</feature>
<evidence type="ECO:0000256" key="9">
    <source>
        <dbReference type="ARBA" id="ARBA00022741"/>
    </source>
</evidence>
<sequence length="119" mass="13159">MEGRIVSGFGRGARDLGIPTANLPVDDELTPWIADIKSGVYFGWASLRLPSSHPNQLATISSSTTTTTTTTTMGFGVYPMVMSIGRNNFYNNTTRSAEVHLFHKFDADFYGVEMRWTAM</sequence>
<name>A0A5C2SR67_9APHY</name>
<evidence type="ECO:0000256" key="7">
    <source>
        <dbReference type="ARBA" id="ARBA00022643"/>
    </source>
</evidence>
<keyword evidence="14" id="KW-1185">Reference proteome</keyword>
<dbReference type="Gene3D" id="2.40.30.30">
    <property type="entry name" value="Riboflavin kinase-like"/>
    <property type="match status" value="1"/>
</dbReference>
<dbReference type="GO" id="GO:0008531">
    <property type="term" value="F:riboflavin kinase activity"/>
    <property type="evidence" value="ECO:0007669"/>
    <property type="project" value="UniProtKB-EC"/>
</dbReference>
<evidence type="ECO:0000256" key="8">
    <source>
        <dbReference type="ARBA" id="ARBA00022679"/>
    </source>
</evidence>
<dbReference type="AlphaFoldDB" id="A0A5C2SR67"/>
<comment type="similarity">
    <text evidence="3">Belongs to the flavokinase family.</text>
</comment>
<organism evidence="13 14">
    <name type="scientific">Lentinus tigrinus ALCF2SS1-6</name>
    <dbReference type="NCBI Taxonomy" id="1328759"/>
    <lineage>
        <taxon>Eukaryota</taxon>
        <taxon>Fungi</taxon>
        <taxon>Dikarya</taxon>
        <taxon>Basidiomycota</taxon>
        <taxon>Agaricomycotina</taxon>
        <taxon>Agaricomycetes</taxon>
        <taxon>Polyporales</taxon>
        <taxon>Polyporaceae</taxon>
        <taxon>Lentinus</taxon>
    </lineage>
</organism>
<evidence type="ECO:0000256" key="5">
    <source>
        <dbReference type="ARBA" id="ARBA00017394"/>
    </source>
</evidence>
<dbReference type="PANTHER" id="PTHR22749:SF6">
    <property type="entry name" value="RIBOFLAVIN KINASE"/>
    <property type="match status" value="1"/>
</dbReference>
<dbReference type="InterPro" id="IPR023465">
    <property type="entry name" value="Riboflavin_kinase_dom_sf"/>
</dbReference>
<dbReference type="OrthoDB" id="276388at2759"/>
<dbReference type="STRING" id="1328759.A0A5C2SR67"/>
<dbReference type="InterPro" id="IPR015865">
    <property type="entry name" value="Riboflavin_kinase_bac/euk"/>
</dbReference>
<keyword evidence="10" id="KW-0067">ATP-binding</keyword>
<gene>
    <name evidence="13" type="ORF">L227DRAFT_570073</name>
</gene>
<evidence type="ECO:0000313" key="13">
    <source>
        <dbReference type="EMBL" id="RPD66160.1"/>
    </source>
</evidence>
<dbReference type="SMART" id="SM00904">
    <property type="entry name" value="Flavokinase"/>
    <property type="match status" value="1"/>
</dbReference>
<dbReference type="InterPro" id="IPR023468">
    <property type="entry name" value="Riboflavin_kinase"/>
</dbReference>